<feature type="chain" id="PRO_5013005635" description="Right handed beta helix domain-containing protein" evidence="2">
    <location>
        <begin position="32"/>
        <end position="650"/>
    </location>
</feature>
<sequence>MAPTSTDIRRRSPTSLLLLALFALSAPLTSAAPLAASPTEPYIAKRSYNTPSAQLEPPTSYLENDASIASLIQAMAAAASASAAANKAGTPLRRAPLDEVLNVDLLQERGREEGGDTHVERQLEERAEPDCLDSTATDVTINSLFHYGGAGTVVLLCPRAKITLTNSIFFTAPNQVLATRGFPTLDTRALLIVTGDQQSTAIYGACDDCSGVKVQNIQVNGQRDVLGRIPTGLALLEMGGSTSGQVITQIKAYEPRGWSVLHAIEGNGLSCTGMTISNNQIGPSGWAPTASQFKKRDDIAPGQWADGISHACRNSIVQYNTITDTTDGGIVIFGAPGSTISNNVITAKTRRALGGINMVDWSPYSGSFEGTVVENNLINADSNMIKLGIAIGGMSWGSDNRTVARTFGGTVRNNVFQSGSNGFFGFGISVAGHMSANVYGNDATGANFGGLPTSFCIPNVLPPSPRAFVYDQWTTSGSLQSQFTSAPLVFLICLQPGPIAVRGQQPQPQLPKTTTTRPSTPTTTTTRSTTTTTTTTTTTKTTTTTTTRRTTTSRHPPLRTARTKPVQAAQAVATRNAYNPAQVGNIGVGVAQDIGAVAEANLAARAPARFIKRDGEEETETYSAPYSKQTPGTPVGMVNPFELLEKVQRL</sequence>
<evidence type="ECO:0000256" key="2">
    <source>
        <dbReference type="SAM" id="SignalP"/>
    </source>
</evidence>
<dbReference type="InterPro" id="IPR012334">
    <property type="entry name" value="Pectin_lyas_fold"/>
</dbReference>
<accession>A0A1Y2F4R5</accession>
<feature type="compositionally biased region" description="Low complexity" evidence="1">
    <location>
        <begin position="504"/>
        <end position="554"/>
    </location>
</feature>
<dbReference type="OrthoDB" id="2587928at2759"/>
<dbReference type="InterPro" id="IPR011050">
    <property type="entry name" value="Pectin_lyase_fold/virulence"/>
</dbReference>
<name>A0A1Y2F4R5_9BASI</name>
<protein>
    <recommendedName>
        <fullName evidence="5">Right handed beta helix domain-containing protein</fullName>
    </recommendedName>
</protein>
<dbReference type="AlphaFoldDB" id="A0A1Y2F4R5"/>
<dbReference type="SUPFAM" id="SSF51126">
    <property type="entry name" value="Pectin lyase-like"/>
    <property type="match status" value="1"/>
</dbReference>
<comment type="caution">
    <text evidence="3">The sequence shown here is derived from an EMBL/GenBank/DDBJ whole genome shotgun (WGS) entry which is preliminary data.</text>
</comment>
<keyword evidence="4" id="KW-1185">Reference proteome</keyword>
<feature type="compositionally biased region" description="Polar residues" evidence="1">
    <location>
        <begin position="621"/>
        <end position="632"/>
    </location>
</feature>
<feature type="region of interest" description="Disordered" evidence="1">
    <location>
        <begin position="502"/>
        <end position="565"/>
    </location>
</feature>
<feature type="non-terminal residue" evidence="3">
    <location>
        <position position="650"/>
    </location>
</feature>
<dbReference type="InterPro" id="IPR006626">
    <property type="entry name" value="PbH1"/>
</dbReference>
<dbReference type="STRING" id="106004.A0A1Y2F4R5"/>
<evidence type="ECO:0000256" key="1">
    <source>
        <dbReference type="SAM" id="MobiDB-lite"/>
    </source>
</evidence>
<dbReference type="Gene3D" id="2.160.20.10">
    <property type="entry name" value="Single-stranded right-handed beta-helix, Pectin lyase-like"/>
    <property type="match status" value="1"/>
</dbReference>
<gene>
    <name evidence="3" type="ORF">BCR35DRAFT_304837</name>
</gene>
<dbReference type="InParanoid" id="A0A1Y2F4R5"/>
<feature type="region of interest" description="Disordered" evidence="1">
    <location>
        <begin position="615"/>
        <end position="634"/>
    </location>
</feature>
<keyword evidence="2" id="KW-0732">Signal</keyword>
<feature type="signal peptide" evidence="2">
    <location>
        <begin position="1"/>
        <end position="31"/>
    </location>
</feature>
<evidence type="ECO:0008006" key="5">
    <source>
        <dbReference type="Google" id="ProtNLM"/>
    </source>
</evidence>
<dbReference type="SMART" id="SM00710">
    <property type="entry name" value="PbH1"/>
    <property type="match status" value="4"/>
</dbReference>
<reference evidence="3 4" key="1">
    <citation type="submission" date="2016-07" db="EMBL/GenBank/DDBJ databases">
        <title>Pervasive Adenine N6-methylation of Active Genes in Fungi.</title>
        <authorList>
            <consortium name="DOE Joint Genome Institute"/>
            <person name="Mondo S.J."/>
            <person name="Dannebaum R.O."/>
            <person name="Kuo R.C."/>
            <person name="Labutti K."/>
            <person name="Haridas S."/>
            <person name="Kuo A."/>
            <person name="Salamov A."/>
            <person name="Ahrendt S.R."/>
            <person name="Lipzen A."/>
            <person name="Sullivan W."/>
            <person name="Andreopoulos W.B."/>
            <person name="Clum A."/>
            <person name="Lindquist E."/>
            <person name="Daum C."/>
            <person name="Ramamoorthy G.K."/>
            <person name="Gryganskyi A."/>
            <person name="Culley D."/>
            <person name="Magnuson J.K."/>
            <person name="James T.Y."/>
            <person name="O'Malley M.A."/>
            <person name="Stajich J.E."/>
            <person name="Spatafora J.W."/>
            <person name="Visel A."/>
            <person name="Grigoriev I.V."/>
        </authorList>
    </citation>
    <scope>NUCLEOTIDE SEQUENCE [LARGE SCALE GENOMIC DNA]</scope>
    <source>
        <strain evidence="3 4">62-1032</strain>
    </source>
</reference>
<evidence type="ECO:0000313" key="4">
    <source>
        <dbReference type="Proteomes" id="UP000193467"/>
    </source>
</evidence>
<dbReference type="EMBL" id="MCGR01000028">
    <property type="protein sequence ID" value="ORY78843.1"/>
    <property type="molecule type" value="Genomic_DNA"/>
</dbReference>
<evidence type="ECO:0000313" key="3">
    <source>
        <dbReference type="EMBL" id="ORY78843.1"/>
    </source>
</evidence>
<proteinExistence type="predicted"/>
<dbReference type="Proteomes" id="UP000193467">
    <property type="component" value="Unassembled WGS sequence"/>
</dbReference>
<organism evidence="3 4">
    <name type="scientific">Leucosporidium creatinivorum</name>
    <dbReference type="NCBI Taxonomy" id="106004"/>
    <lineage>
        <taxon>Eukaryota</taxon>
        <taxon>Fungi</taxon>
        <taxon>Dikarya</taxon>
        <taxon>Basidiomycota</taxon>
        <taxon>Pucciniomycotina</taxon>
        <taxon>Microbotryomycetes</taxon>
        <taxon>Leucosporidiales</taxon>
        <taxon>Leucosporidium</taxon>
    </lineage>
</organism>